<evidence type="ECO:0000256" key="2">
    <source>
        <dbReference type="ARBA" id="ARBA00022679"/>
    </source>
</evidence>
<comment type="similarity">
    <text evidence="1">Belongs to the Fmt family.</text>
</comment>
<dbReference type="InterPro" id="IPR011034">
    <property type="entry name" value="Formyl_transferase-like_C_sf"/>
</dbReference>
<proteinExistence type="inferred from homology"/>
<evidence type="ECO:0000256" key="3">
    <source>
        <dbReference type="ARBA" id="ARBA00022917"/>
    </source>
</evidence>
<dbReference type="SUPFAM" id="SSF53328">
    <property type="entry name" value="Formyltransferase"/>
    <property type="match status" value="1"/>
</dbReference>
<evidence type="ECO:0000313" key="8">
    <source>
        <dbReference type="Proteomes" id="UP000183788"/>
    </source>
</evidence>
<gene>
    <name evidence="6" type="ORF">SAMN05661012_00508</name>
    <name evidence="7" type="ORF">SR876_33245</name>
</gene>
<dbReference type="RefSeq" id="WP_072357021.1">
    <property type="nucleotide sequence ID" value="NZ_CP139972.1"/>
</dbReference>
<dbReference type="PANTHER" id="PTHR11138:SF5">
    <property type="entry name" value="METHIONYL-TRNA FORMYLTRANSFERASE, MITOCHONDRIAL"/>
    <property type="match status" value="1"/>
</dbReference>
<dbReference type="InterPro" id="IPR002376">
    <property type="entry name" value="Formyl_transf_N"/>
</dbReference>
<evidence type="ECO:0000259" key="4">
    <source>
        <dbReference type="Pfam" id="PF00551"/>
    </source>
</evidence>
<dbReference type="STRING" id="1004.SAMN05661012_00508"/>
<reference evidence="6 8" key="1">
    <citation type="submission" date="2016-11" db="EMBL/GenBank/DDBJ databases">
        <authorList>
            <person name="Jaros S."/>
            <person name="Januszkiewicz K."/>
            <person name="Wedrychowicz H."/>
        </authorList>
    </citation>
    <scope>NUCLEOTIDE SEQUENCE [LARGE SCALE GENOMIC DNA]</scope>
    <source>
        <strain evidence="6 8">DSM 784</strain>
    </source>
</reference>
<dbReference type="Pfam" id="PF02911">
    <property type="entry name" value="Formyl_trans_C"/>
    <property type="match status" value="1"/>
</dbReference>
<organism evidence="6 8">
    <name type="scientific">Chitinophaga sancti</name>
    <dbReference type="NCBI Taxonomy" id="1004"/>
    <lineage>
        <taxon>Bacteria</taxon>
        <taxon>Pseudomonadati</taxon>
        <taxon>Bacteroidota</taxon>
        <taxon>Chitinophagia</taxon>
        <taxon>Chitinophagales</taxon>
        <taxon>Chitinophagaceae</taxon>
        <taxon>Chitinophaga</taxon>
    </lineage>
</organism>
<dbReference type="SUPFAM" id="SSF50486">
    <property type="entry name" value="FMT C-terminal domain-like"/>
    <property type="match status" value="1"/>
</dbReference>
<evidence type="ECO:0000313" key="7">
    <source>
        <dbReference type="EMBL" id="WQG89800.1"/>
    </source>
</evidence>
<dbReference type="Gene3D" id="3.40.50.12230">
    <property type="match status" value="1"/>
</dbReference>
<dbReference type="GO" id="GO:0005829">
    <property type="term" value="C:cytosol"/>
    <property type="evidence" value="ECO:0007669"/>
    <property type="project" value="TreeGrafter"/>
</dbReference>
<dbReference type="InterPro" id="IPR044135">
    <property type="entry name" value="Met-tRNA-FMT_C"/>
</dbReference>
<dbReference type="CDD" id="cd08704">
    <property type="entry name" value="Met_tRNA_FMT_C"/>
    <property type="match status" value="1"/>
</dbReference>
<keyword evidence="2 6" id="KW-0808">Transferase</keyword>
<protein>
    <submittedName>
        <fullName evidence="7">Formyltransferase family protein</fullName>
    </submittedName>
    <submittedName>
        <fullName evidence="6">Methionyl-tRNA formyltransferase</fullName>
    </submittedName>
</protein>
<evidence type="ECO:0000313" key="6">
    <source>
        <dbReference type="EMBL" id="SFW19131.1"/>
    </source>
</evidence>
<accession>A0A1K1M7P9</accession>
<dbReference type="GO" id="GO:0004479">
    <property type="term" value="F:methionyl-tRNA formyltransferase activity"/>
    <property type="evidence" value="ECO:0007669"/>
    <property type="project" value="TreeGrafter"/>
</dbReference>
<feature type="domain" description="Formyl transferase C-terminal" evidence="5">
    <location>
        <begin position="194"/>
        <end position="266"/>
    </location>
</feature>
<dbReference type="PANTHER" id="PTHR11138">
    <property type="entry name" value="METHIONYL-TRNA FORMYLTRANSFERASE"/>
    <property type="match status" value="1"/>
</dbReference>
<reference evidence="7 9" key="2">
    <citation type="submission" date="2023-11" db="EMBL/GenBank/DDBJ databases">
        <title>MicrobeMod: A computational toolkit for identifying prokaryotic methylation and restriction-modification with nanopore sequencing.</title>
        <authorList>
            <person name="Crits-Christoph A."/>
            <person name="Kang S.C."/>
            <person name="Lee H."/>
            <person name="Ostrov N."/>
        </authorList>
    </citation>
    <scope>NUCLEOTIDE SEQUENCE [LARGE SCALE GENOMIC DNA]</scope>
    <source>
        <strain evidence="7 9">ATCC 23090</strain>
    </source>
</reference>
<dbReference type="Proteomes" id="UP000183788">
    <property type="component" value="Unassembled WGS sequence"/>
</dbReference>
<name>A0A1K1M7P9_9BACT</name>
<dbReference type="Proteomes" id="UP001326715">
    <property type="component" value="Chromosome"/>
</dbReference>
<keyword evidence="9" id="KW-1185">Reference proteome</keyword>
<sequence length="296" mass="33026">MTIGIISSSDQFLSLAYTLANNNLQVCIYFRPGQDPYVNEKVKVLAARFQLVTGQQHEDVYNWVKQVNPAVVFVYGYPSLLDVSQFSMPAFNIHAGPLPSFRGPVPVFWQLKMGMLRLCLSIHVLNERFDAGAVVWNKYIPDQPHYNYSLVHQIFSQLVVEGVHYILNALVSGKPPAPIPPDGENAYHHRPAAKDVQIDWKQMSAREICNLIRACNPWNKGAATNMNGQQIKIMDGLQTGIATKLPPGSVVLEDTRLLVAAGDAQLIQVNMLLLEDMYVAAYQAAYYGIQKGLILQ</sequence>
<dbReference type="EMBL" id="FPIZ01000001">
    <property type="protein sequence ID" value="SFW19131.1"/>
    <property type="molecule type" value="Genomic_DNA"/>
</dbReference>
<dbReference type="Pfam" id="PF00551">
    <property type="entry name" value="Formyl_trans_N"/>
    <property type="match status" value="1"/>
</dbReference>
<evidence type="ECO:0000256" key="1">
    <source>
        <dbReference type="ARBA" id="ARBA00010699"/>
    </source>
</evidence>
<keyword evidence="3" id="KW-0648">Protein biosynthesis</keyword>
<dbReference type="InterPro" id="IPR036477">
    <property type="entry name" value="Formyl_transf_N_sf"/>
</dbReference>
<dbReference type="InterPro" id="IPR005793">
    <property type="entry name" value="Formyl_trans_C"/>
</dbReference>
<feature type="domain" description="Formyl transferase N-terminal" evidence="4">
    <location>
        <begin position="54"/>
        <end position="147"/>
    </location>
</feature>
<dbReference type="EMBL" id="CP140154">
    <property type="protein sequence ID" value="WQG89800.1"/>
    <property type="molecule type" value="Genomic_DNA"/>
</dbReference>
<evidence type="ECO:0000313" key="9">
    <source>
        <dbReference type="Proteomes" id="UP001326715"/>
    </source>
</evidence>
<dbReference type="OrthoDB" id="1092294at2"/>
<dbReference type="AlphaFoldDB" id="A0A1K1M7P9"/>
<evidence type="ECO:0000259" key="5">
    <source>
        <dbReference type="Pfam" id="PF02911"/>
    </source>
</evidence>